<name>A0A6A7B2P9_9PLEO</name>
<dbReference type="EMBL" id="MU006311">
    <property type="protein sequence ID" value="KAF2849444.1"/>
    <property type="molecule type" value="Genomic_DNA"/>
</dbReference>
<dbReference type="OrthoDB" id="3942738at2759"/>
<keyword evidence="4" id="KW-1185">Reference proteome</keyword>
<dbReference type="GO" id="GO:0003677">
    <property type="term" value="F:DNA binding"/>
    <property type="evidence" value="ECO:0007669"/>
    <property type="project" value="UniProtKB-KW"/>
</dbReference>
<dbReference type="Proteomes" id="UP000799423">
    <property type="component" value="Unassembled WGS sequence"/>
</dbReference>
<sequence length="167" mass="19641">MDPINAAIEFLESQPSGAQSSYTKVAAQFNIDRRTLSRRHQRQCTDYATKSINQRLLSQQQELDLVTHIRRLTKEGCPPARRMLRNYCTSITGKPASESWVTRFLHRHKEELKPHRSKGKDRTRHKADSIPKYESYFRYLHGKIGKYHLRPSDIYNMDEKGFHLRQG</sequence>
<evidence type="ECO:0000313" key="4">
    <source>
        <dbReference type="Proteomes" id="UP000799423"/>
    </source>
</evidence>
<proteinExistence type="predicted"/>
<reference evidence="3" key="1">
    <citation type="submission" date="2020-01" db="EMBL/GenBank/DDBJ databases">
        <authorList>
            <consortium name="DOE Joint Genome Institute"/>
            <person name="Haridas S."/>
            <person name="Albert R."/>
            <person name="Binder M."/>
            <person name="Bloem J."/>
            <person name="Labutti K."/>
            <person name="Salamov A."/>
            <person name="Andreopoulos B."/>
            <person name="Baker S.E."/>
            <person name="Barry K."/>
            <person name="Bills G."/>
            <person name="Bluhm B.H."/>
            <person name="Cannon C."/>
            <person name="Castanera R."/>
            <person name="Culley D.E."/>
            <person name="Daum C."/>
            <person name="Ezra D."/>
            <person name="Gonzalez J.B."/>
            <person name="Henrissat B."/>
            <person name="Kuo A."/>
            <person name="Liang C."/>
            <person name="Lipzen A."/>
            <person name="Lutzoni F."/>
            <person name="Magnuson J."/>
            <person name="Mondo S."/>
            <person name="Nolan M."/>
            <person name="Ohm R."/>
            <person name="Pangilinan J."/>
            <person name="Park H.-J."/>
            <person name="Ramirez L."/>
            <person name="Alfaro M."/>
            <person name="Sun H."/>
            <person name="Tritt A."/>
            <person name="Yoshinaga Y."/>
            <person name="Zwiers L.-H."/>
            <person name="Turgeon B.G."/>
            <person name="Goodwin S.B."/>
            <person name="Spatafora J.W."/>
            <person name="Crous P.W."/>
            <person name="Grigoriev I.V."/>
        </authorList>
    </citation>
    <scope>NUCLEOTIDE SEQUENCE</scope>
    <source>
        <strain evidence="3">IPT5</strain>
    </source>
</reference>
<evidence type="ECO:0000259" key="2">
    <source>
        <dbReference type="PROSITE" id="PS51253"/>
    </source>
</evidence>
<dbReference type="InterPro" id="IPR006600">
    <property type="entry name" value="HTH_CenpB_DNA-bd_dom"/>
</dbReference>
<evidence type="ECO:0000313" key="3">
    <source>
        <dbReference type="EMBL" id="KAF2849444.1"/>
    </source>
</evidence>
<dbReference type="Pfam" id="PF03221">
    <property type="entry name" value="HTH_Tnp_Tc5"/>
    <property type="match status" value="1"/>
</dbReference>
<feature type="domain" description="HTH CENPB-type" evidence="2">
    <location>
        <begin position="49"/>
        <end position="114"/>
    </location>
</feature>
<evidence type="ECO:0000256" key="1">
    <source>
        <dbReference type="ARBA" id="ARBA00023125"/>
    </source>
</evidence>
<keyword evidence="1" id="KW-0238">DNA-binding</keyword>
<organism evidence="3 4">
    <name type="scientific">Plenodomus tracheiphilus IPT5</name>
    <dbReference type="NCBI Taxonomy" id="1408161"/>
    <lineage>
        <taxon>Eukaryota</taxon>
        <taxon>Fungi</taxon>
        <taxon>Dikarya</taxon>
        <taxon>Ascomycota</taxon>
        <taxon>Pezizomycotina</taxon>
        <taxon>Dothideomycetes</taxon>
        <taxon>Pleosporomycetidae</taxon>
        <taxon>Pleosporales</taxon>
        <taxon>Pleosporineae</taxon>
        <taxon>Leptosphaeriaceae</taxon>
        <taxon>Plenodomus</taxon>
    </lineage>
</organism>
<dbReference type="PROSITE" id="PS51253">
    <property type="entry name" value="HTH_CENPB"/>
    <property type="match status" value="1"/>
</dbReference>
<dbReference type="AlphaFoldDB" id="A0A6A7B2P9"/>
<gene>
    <name evidence="3" type="ORF">T440DRAFT_398881</name>
</gene>
<protein>
    <recommendedName>
        <fullName evidence="2">HTH CENPB-type domain-containing protein</fullName>
    </recommendedName>
</protein>
<accession>A0A6A7B2P9</accession>